<keyword evidence="4" id="KW-1185">Reference proteome</keyword>
<evidence type="ECO:0008006" key="5">
    <source>
        <dbReference type="Google" id="ProtNLM"/>
    </source>
</evidence>
<name>A0A6A6UY52_9PLEO</name>
<dbReference type="PANTHER" id="PTHR28288:SF1">
    <property type="entry name" value="INHIBITOR I9 DOMAIN-CONTAINING PROTEIN"/>
    <property type="match status" value="1"/>
</dbReference>
<evidence type="ECO:0000256" key="2">
    <source>
        <dbReference type="SAM" id="SignalP"/>
    </source>
</evidence>
<comment type="similarity">
    <text evidence="1">Belongs to the protease inhibitor I9 family.</text>
</comment>
<dbReference type="PANTHER" id="PTHR28288">
    <property type="entry name" value="PROTEASE B INHIBITOR 2"/>
    <property type="match status" value="1"/>
</dbReference>
<dbReference type="AlphaFoldDB" id="A0A6A6UY52"/>
<dbReference type="Proteomes" id="UP000799440">
    <property type="component" value="Unassembled WGS sequence"/>
</dbReference>
<evidence type="ECO:0000256" key="1">
    <source>
        <dbReference type="ARBA" id="ARBA00038069"/>
    </source>
</evidence>
<reference evidence="3" key="1">
    <citation type="journal article" date="2020" name="Stud. Mycol.">
        <title>101 Dothideomycetes genomes: a test case for predicting lifestyles and emergence of pathogens.</title>
        <authorList>
            <person name="Haridas S."/>
            <person name="Albert R."/>
            <person name="Binder M."/>
            <person name="Bloem J."/>
            <person name="Labutti K."/>
            <person name="Salamov A."/>
            <person name="Andreopoulos B."/>
            <person name="Baker S."/>
            <person name="Barry K."/>
            <person name="Bills G."/>
            <person name="Bluhm B."/>
            <person name="Cannon C."/>
            <person name="Castanera R."/>
            <person name="Culley D."/>
            <person name="Daum C."/>
            <person name="Ezra D."/>
            <person name="Gonzalez J."/>
            <person name="Henrissat B."/>
            <person name="Kuo A."/>
            <person name="Liang C."/>
            <person name="Lipzen A."/>
            <person name="Lutzoni F."/>
            <person name="Magnuson J."/>
            <person name="Mondo S."/>
            <person name="Nolan M."/>
            <person name="Ohm R."/>
            <person name="Pangilinan J."/>
            <person name="Park H.-J."/>
            <person name="Ramirez L."/>
            <person name="Alfaro M."/>
            <person name="Sun H."/>
            <person name="Tritt A."/>
            <person name="Yoshinaga Y."/>
            <person name="Zwiers L.-H."/>
            <person name="Turgeon B."/>
            <person name="Goodwin S."/>
            <person name="Spatafora J."/>
            <person name="Crous P."/>
            <person name="Grigoriev I."/>
        </authorList>
    </citation>
    <scope>NUCLEOTIDE SEQUENCE</scope>
    <source>
        <strain evidence="3">CBS 119925</strain>
    </source>
</reference>
<feature type="chain" id="PRO_5025685852" description="Inhibitor I9 domain-containing protein" evidence="2">
    <location>
        <begin position="20"/>
        <end position="97"/>
    </location>
</feature>
<dbReference type="InterPro" id="IPR037045">
    <property type="entry name" value="S8pro/Inhibitor_I9_sf"/>
</dbReference>
<dbReference type="EMBL" id="MU006619">
    <property type="protein sequence ID" value="KAF2741927.1"/>
    <property type="molecule type" value="Genomic_DNA"/>
</dbReference>
<dbReference type="GO" id="GO:0042144">
    <property type="term" value="P:vacuole fusion, non-autophagic"/>
    <property type="evidence" value="ECO:0007669"/>
    <property type="project" value="TreeGrafter"/>
</dbReference>
<accession>A0A6A6UY52</accession>
<dbReference type="InterPro" id="IPR052471">
    <property type="entry name" value="PBI_I9"/>
</dbReference>
<evidence type="ECO:0000313" key="3">
    <source>
        <dbReference type="EMBL" id="KAF2741927.1"/>
    </source>
</evidence>
<feature type="signal peptide" evidence="2">
    <location>
        <begin position="1"/>
        <end position="19"/>
    </location>
</feature>
<protein>
    <recommendedName>
        <fullName evidence="5">Inhibitor I9 domain-containing protein</fullName>
    </recommendedName>
</protein>
<sequence>MRSALLCFLFALLATYAMAVAPFKRVIISYPNETPQKVVDDAMKAIEDAGGKITHKYNIIKGFAAIAPAVVLEKVEVMSTKYPAEVEEDGIVTTQEG</sequence>
<organism evidence="3 4">
    <name type="scientific">Sporormia fimetaria CBS 119925</name>
    <dbReference type="NCBI Taxonomy" id="1340428"/>
    <lineage>
        <taxon>Eukaryota</taxon>
        <taxon>Fungi</taxon>
        <taxon>Dikarya</taxon>
        <taxon>Ascomycota</taxon>
        <taxon>Pezizomycotina</taxon>
        <taxon>Dothideomycetes</taxon>
        <taxon>Pleosporomycetidae</taxon>
        <taxon>Pleosporales</taxon>
        <taxon>Sporormiaceae</taxon>
        <taxon>Sporormia</taxon>
    </lineage>
</organism>
<dbReference type="SUPFAM" id="SSF54897">
    <property type="entry name" value="Protease propeptides/inhibitors"/>
    <property type="match status" value="1"/>
</dbReference>
<proteinExistence type="inferred from homology"/>
<gene>
    <name evidence="3" type="ORF">M011DRAFT_482120</name>
</gene>
<dbReference type="GO" id="GO:0004866">
    <property type="term" value="F:endopeptidase inhibitor activity"/>
    <property type="evidence" value="ECO:0007669"/>
    <property type="project" value="TreeGrafter"/>
</dbReference>
<dbReference type="OrthoDB" id="3888684at2759"/>
<evidence type="ECO:0000313" key="4">
    <source>
        <dbReference type="Proteomes" id="UP000799440"/>
    </source>
</evidence>
<keyword evidence="2" id="KW-0732">Signal</keyword>
<dbReference type="Gene3D" id="3.30.70.80">
    <property type="entry name" value="Peptidase S8 propeptide/proteinase inhibitor I9"/>
    <property type="match status" value="1"/>
</dbReference>